<dbReference type="OrthoDB" id="9812811at2"/>
<dbReference type="AlphaFoldDB" id="A0A7J5B6Y8"/>
<dbReference type="InterPro" id="IPR000866">
    <property type="entry name" value="AhpC/TSA"/>
</dbReference>
<dbReference type="GO" id="GO:0016209">
    <property type="term" value="F:antioxidant activity"/>
    <property type="evidence" value="ECO:0007669"/>
    <property type="project" value="InterPro"/>
</dbReference>
<keyword evidence="3" id="KW-1185">Reference proteome</keyword>
<protein>
    <submittedName>
        <fullName evidence="2">Redoxin domain-containing protein</fullName>
    </submittedName>
</protein>
<evidence type="ECO:0000259" key="1">
    <source>
        <dbReference type="Pfam" id="PF00578"/>
    </source>
</evidence>
<accession>A0A7J5B6Y8</accession>
<sequence length="180" mass="18851">MSKRAQPNIVSGEGLIVIEFAPPLEPISLVDHRGGMRVVAGPAASARLLVFVPGAFTPVCADELRELGELVDSARNAARSSALAPGFEVFVVATDSAATLRAWLHDLGADGVLTGCSDFWPHGRAARAYRAFDEGSGAATRRTFLLRADGSSRLVASARPGEARVRADHAAALHLLAEGL</sequence>
<dbReference type="InterPro" id="IPR036249">
    <property type="entry name" value="Thioredoxin-like_sf"/>
</dbReference>
<name>A0A7J5B6Y8_9MICO</name>
<dbReference type="GO" id="GO:0016491">
    <property type="term" value="F:oxidoreductase activity"/>
    <property type="evidence" value="ECO:0007669"/>
    <property type="project" value="InterPro"/>
</dbReference>
<proteinExistence type="predicted"/>
<dbReference type="EMBL" id="WBJX01000001">
    <property type="protein sequence ID" value="KAB1639896.1"/>
    <property type="molecule type" value="Genomic_DNA"/>
</dbReference>
<feature type="domain" description="Alkyl hydroperoxide reductase subunit C/ Thiol specific antioxidant" evidence="1">
    <location>
        <begin position="48"/>
        <end position="150"/>
    </location>
</feature>
<gene>
    <name evidence="2" type="ORF">F8O03_06200</name>
</gene>
<reference evidence="2 3" key="1">
    <citation type="submission" date="2019-09" db="EMBL/GenBank/DDBJ databases">
        <title>Phylogeny of genus Pseudoclavibacter and closely related genus.</title>
        <authorList>
            <person name="Li Y."/>
        </authorList>
    </citation>
    <scope>NUCLEOTIDE SEQUENCE [LARGE SCALE GENOMIC DNA]</scope>
    <source>
        <strain evidence="2 3">THG-MD12</strain>
    </source>
</reference>
<evidence type="ECO:0000313" key="3">
    <source>
        <dbReference type="Proteomes" id="UP000490386"/>
    </source>
</evidence>
<dbReference type="Proteomes" id="UP000490386">
    <property type="component" value="Unassembled WGS sequence"/>
</dbReference>
<organism evidence="2 3">
    <name type="scientific">Pseudoclavibacter terrae</name>
    <dbReference type="NCBI Taxonomy" id="1530195"/>
    <lineage>
        <taxon>Bacteria</taxon>
        <taxon>Bacillati</taxon>
        <taxon>Actinomycetota</taxon>
        <taxon>Actinomycetes</taxon>
        <taxon>Micrococcales</taxon>
        <taxon>Microbacteriaceae</taxon>
        <taxon>Pseudoclavibacter</taxon>
    </lineage>
</organism>
<dbReference type="RefSeq" id="WP_151423034.1">
    <property type="nucleotide sequence ID" value="NZ_WBJX01000001.1"/>
</dbReference>
<dbReference type="Gene3D" id="3.40.30.10">
    <property type="entry name" value="Glutaredoxin"/>
    <property type="match status" value="1"/>
</dbReference>
<dbReference type="Pfam" id="PF00578">
    <property type="entry name" value="AhpC-TSA"/>
    <property type="match status" value="1"/>
</dbReference>
<evidence type="ECO:0000313" key="2">
    <source>
        <dbReference type="EMBL" id="KAB1639896.1"/>
    </source>
</evidence>
<comment type="caution">
    <text evidence="2">The sequence shown here is derived from an EMBL/GenBank/DDBJ whole genome shotgun (WGS) entry which is preliminary data.</text>
</comment>
<dbReference type="SUPFAM" id="SSF52833">
    <property type="entry name" value="Thioredoxin-like"/>
    <property type="match status" value="1"/>
</dbReference>